<gene>
    <name evidence="4" type="ORF">CRV04_02995</name>
</gene>
<evidence type="ECO:0000313" key="4">
    <source>
        <dbReference type="EMBL" id="RXJ60335.1"/>
    </source>
</evidence>
<dbReference type="GO" id="GO:0006355">
    <property type="term" value="P:regulation of DNA-templated transcription"/>
    <property type="evidence" value="ECO:0007669"/>
    <property type="project" value="InterPro"/>
</dbReference>
<name>A0A4Q0XTV6_9BACT</name>
<dbReference type="InterPro" id="IPR001867">
    <property type="entry name" value="OmpR/PhoB-type_DNA-bd"/>
</dbReference>
<evidence type="ECO:0000259" key="3">
    <source>
        <dbReference type="PROSITE" id="PS51755"/>
    </source>
</evidence>
<dbReference type="EMBL" id="PDKN01000002">
    <property type="protein sequence ID" value="RXJ60335.1"/>
    <property type="molecule type" value="Genomic_DNA"/>
</dbReference>
<keyword evidence="5" id="KW-1185">Reference proteome</keyword>
<comment type="caution">
    <text evidence="4">The sequence shown here is derived from an EMBL/GenBank/DDBJ whole genome shotgun (WGS) entry which is preliminary data.</text>
</comment>
<dbReference type="GO" id="GO:0003677">
    <property type="term" value="F:DNA binding"/>
    <property type="evidence" value="ECO:0007669"/>
    <property type="project" value="UniProtKB-UniRule"/>
</dbReference>
<evidence type="ECO:0000313" key="5">
    <source>
        <dbReference type="Proteomes" id="UP000290657"/>
    </source>
</evidence>
<dbReference type="SMART" id="SM00862">
    <property type="entry name" value="Trans_reg_C"/>
    <property type="match status" value="1"/>
</dbReference>
<proteinExistence type="predicted"/>
<accession>A0A4Q0XTV6</accession>
<dbReference type="Pfam" id="PF00486">
    <property type="entry name" value="Trans_reg_C"/>
    <property type="match status" value="1"/>
</dbReference>
<feature type="domain" description="OmpR/PhoB-type" evidence="3">
    <location>
        <begin position="19"/>
        <end position="112"/>
    </location>
</feature>
<dbReference type="InterPro" id="IPR016032">
    <property type="entry name" value="Sig_transdc_resp-reg_C-effctor"/>
</dbReference>
<organism evidence="4 5">
    <name type="scientific">Candidatus Marinarcus aquaticus</name>
    <dbReference type="NCBI Taxonomy" id="2044504"/>
    <lineage>
        <taxon>Bacteria</taxon>
        <taxon>Pseudomonadati</taxon>
        <taxon>Campylobacterota</taxon>
        <taxon>Epsilonproteobacteria</taxon>
        <taxon>Campylobacterales</taxon>
        <taxon>Arcobacteraceae</taxon>
        <taxon>Candidatus Marinarcus</taxon>
    </lineage>
</organism>
<dbReference type="PROSITE" id="PS51755">
    <property type="entry name" value="OMPR_PHOB"/>
    <property type="match status" value="1"/>
</dbReference>
<dbReference type="SUPFAM" id="SSF46894">
    <property type="entry name" value="C-terminal effector domain of the bipartite response regulators"/>
    <property type="match status" value="1"/>
</dbReference>
<protein>
    <recommendedName>
        <fullName evidence="3">OmpR/PhoB-type domain-containing protein</fullName>
    </recommendedName>
</protein>
<dbReference type="AlphaFoldDB" id="A0A4Q0XTV6"/>
<evidence type="ECO:0000256" key="1">
    <source>
        <dbReference type="ARBA" id="ARBA00023125"/>
    </source>
</evidence>
<reference evidence="4 5" key="1">
    <citation type="submission" date="2017-10" db="EMBL/GenBank/DDBJ databases">
        <title>Genomics of the genus Arcobacter.</title>
        <authorList>
            <person name="Perez-Cataluna A."/>
            <person name="Figueras M.J."/>
        </authorList>
    </citation>
    <scope>NUCLEOTIDE SEQUENCE [LARGE SCALE GENOMIC DNA]</scope>
    <source>
        <strain evidence="4 5">CECT 8987</strain>
    </source>
</reference>
<dbReference type="InterPro" id="IPR036388">
    <property type="entry name" value="WH-like_DNA-bd_sf"/>
</dbReference>
<dbReference type="Gene3D" id="1.10.10.10">
    <property type="entry name" value="Winged helix-like DNA-binding domain superfamily/Winged helix DNA-binding domain"/>
    <property type="match status" value="1"/>
</dbReference>
<dbReference type="Proteomes" id="UP000290657">
    <property type="component" value="Unassembled WGS sequence"/>
</dbReference>
<evidence type="ECO:0000256" key="2">
    <source>
        <dbReference type="PROSITE-ProRule" id="PRU01091"/>
    </source>
</evidence>
<feature type="DNA-binding region" description="OmpR/PhoB-type" evidence="2">
    <location>
        <begin position="19"/>
        <end position="112"/>
    </location>
</feature>
<keyword evidence="1 2" id="KW-0238">DNA-binding</keyword>
<dbReference type="GO" id="GO:0000160">
    <property type="term" value="P:phosphorelay signal transduction system"/>
    <property type="evidence" value="ECO:0007669"/>
    <property type="project" value="InterPro"/>
</dbReference>
<sequence length="112" mass="13516">MQIYFVLNHQHENQPTPEDKKITLSDEFSFCTEKLTLYYQNREINLTKKERILVSVLCKNKNNYVSYESLFSQVWEEEEFCLNKIRGSIFRIKRKLPLLKIHNSKEHGYTIL</sequence>